<dbReference type="EMBL" id="AALSSR010000044">
    <property type="protein sequence ID" value="EDC9939391.1"/>
    <property type="molecule type" value="Genomic_DNA"/>
</dbReference>
<name>A0A627VX79_SALTM</name>
<accession>A0A627VX79</accession>
<proteinExistence type="predicted"/>
<gene>
    <name evidence="1" type="ORF">BMS46_23365</name>
</gene>
<comment type="caution">
    <text evidence="1">The sequence shown here is derived from an EMBL/GenBank/DDBJ whole genome shotgun (WGS) entry which is preliminary data.</text>
</comment>
<dbReference type="AlphaFoldDB" id="A0A627VX79"/>
<evidence type="ECO:0000313" key="1">
    <source>
        <dbReference type="EMBL" id="EDC9939391.1"/>
    </source>
</evidence>
<organism evidence="1">
    <name type="scientific">Salmonella typhimurium</name>
    <dbReference type="NCBI Taxonomy" id="90371"/>
    <lineage>
        <taxon>Bacteria</taxon>
        <taxon>Pseudomonadati</taxon>
        <taxon>Pseudomonadota</taxon>
        <taxon>Gammaproteobacteria</taxon>
        <taxon>Enterobacterales</taxon>
        <taxon>Enterobacteriaceae</taxon>
        <taxon>Salmonella</taxon>
    </lineage>
</organism>
<sequence length="62" mass="6243">MCSGTPPDDLSGLRGAALNQSQCASAVYTGLVCKIEVGIQGSASCGRGKIGPRGVSAKCRCR</sequence>
<reference evidence="1" key="1">
    <citation type="submission" date="2018-07" db="EMBL/GenBank/DDBJ databases">
        <authorList>
            <consortium name="PulseNet: The National Subtyping Network for Foodborne Disease Surveillance"/>
            <person name="Tarr C.L."/>
            <person name="Trees E."/>
            <person name="Katz L.S."/>
            <person name="Carleton-Romer H.A."/>
            <person name="Stroika S."/>
            <person name="Kucerova Z."/>
            <person name="Roache K.F."/>
            <person name="Sabol A.L."/>
            <person name="Besser J."/>
            <person name="Gerner-Smidt P."/>
        </authorList>
    </citation>
    <scope>NUCLEOTIDE SEQUENCE</scope>
    <source>
        <strain evidence="1">PNUSAS005056</strain>
    </source>
</reference>
<protein>
    <submittedName>
        <fullName evidence="1">Uncharacterized protein</fullName>
    </submittedName>
</protein>